<accession>A0A368T746</accession>
<dbReference type="InterPro" id="IPR042185">
    <property type="entry name" value="Serpin_sf_2"/>
</dbReference>
<dbReference type="Gene3D" id="2.30.39.10">
    <property type="entry name" value="Alpha-1-antitrypsin, domain 1"/>
    <property type="match status" value="2"/>
</dbReference>
<dbReference type="EMBL" id="QEIN01000119">
    <property type="protein sequence ID" value="RCV57007.1"/>
    <property type="molecule type" value="Genomic_DNA"/>
</dbReference>
<reference evidence="3 4" key="1">
    <citation type="submission" date="2018-04" db="EMBL/GenBank/DDBJ databases">
        <title>Novel actinobacteria from marine sediment.</title>
        <authorList>
            <person name="Ng Z.Y."/>
            <person name="Tan G.Y.A."/>
        </authorList>
    </citation>
    <scope>NUCLEOTIDE SEQUENCE [LARGE SCALE GENOMIC DNA]</scope>
    <source>
        <strain evidence="3 4">TPS81</strain>
    </source>
</reference>
<dbReference type="Pfam" id="PF00079">
    <property type="entry name" value="Serpin"/>
    <property type="match status" value="1"/>
</dbReference>
<feature type="domain" description="Serpin" evidence="2">
    <location>
        <begin position="14"/>
        <end position="355"/>
    </location>
</feature>
<dbReference type="SMART" id="SM00093">
    <property type="entry name" value="SERPIN"/>
    <property type="match status" value="1"/>
</dbReference>
<dbReference type="PANTHER" id="PTHR11461">
    <property type="entry name" value="SERINE PROTEASE INHIBITOR, SERPIN"/>
    <property type="match status" value="1"/>
</dbReference>
<sequence>MTVAPRSDHLDYALRLHAELFAGGAPGLVWSPYSVATALGLVATGARGTTREELTGLLGADLPGHLAALDDAVTDGPELATTTGLWVRGDLPVESAFEGELRGRPNAAVHPADFAGSPEGVRAEVNAEVAKLTRGMITGLLRPGDVSARTRALLVNALWVYLRWSTPFEPERTAPGPFRTPAGERQVPMMRRTGSVPYAAAKGWRMVTLAGEHDLALDVLLPDEPTGGALTPDTLRRLYRAAKPAEVALALPRFELDWHAELSAPLGAAGVRTLFTDAADLSGVSAAPLRVDAVVHQARLRVDEKGAEGAAATAVVMRLASFVPQRPVVFTVDRPFTFVLRRRSAILFLGAVTDPEDPGPAADTAR</sequence>
<evidence type="ECO:0000256" key="1">
    <source>
        <dbReference type="RuleBase" id="RU000411"/>
    </source>
</evidence>
<proteinExistence type="inferred from homology"/>
<dbReference type="RefSeq" id="WP_114397563.1">
    <property type="nucleotide sequence ID" value="NZ_QEIM01000041.1"/>
</dbReference>
<dbReference type="CDD" id="cd19590">
    <property type="entry name" value="serpin_thermopin-like"/>
    <property type="match status" value="1"/>
</dbReference>
<evidence type="ECO:0000313" key="3">
    <source>
        <dbReference type="EMBL" id="RCV57007.1"/>
    </source>
</evidence>
<keyword evidence="4" id="KW-1185">Reference proteome</keyword>
<dbReference type="Gene3D" id="3.30.497.10">
    <property type="entry name" value="Antithrombin, subunit I, domain 2"/>
    <property type="match status" value="1"/>
</dbReference>
<organism evidence="3 4">
    <name type="scientific">Marinitenerispora sediminis</name>
    <dbReference type="NCBI Taxonomy" id="1931232"/>
    <lineage>
        <taxon>Bacteria</taxon>
        <taxon>Bacillati</taxon>
        <taxon>Actinomycetota</taxon>
        <taxon>Actinomycetes</taxon>
        <taxon>Streptosporangiales</taxon>
        <taxon>Nocardiopsidaceae</taxon>
        <taxon>Marinitenerispora</taxon>
    </lineage>
</organism>
<dbReference type="GO" id="GO:0005615">
    <property type="term" value="C:extracellular space"/>
    <property type="evidence" value="ECO:0007669"/>
    <property type="project" value="InterPro"/>
</dbReference>
<dbReference type="Proteomes" id="UP000253318">
    <property type="component" value="Unassembled WGS sequence"/>
</dbReference>
<dbReference type="InterPro" id="IPR042178">
    <property type="entry name" value="Serpin_sf_1"/>
</dbReference>
<dbReference type="InterPro" id="IPR023796">
    <property type="entry name" value="Serpin_dom"/>
</dbReference>
<dbReference type="GO" id="GO:0004867">
    <property type="term" value="F:serine-type endopeptidase inhibitor activity"/>
    <property type="evidence" value="ECO:0007669"/>
    <property type="project" value="InterPro"/>
</dbReference>
<comment type="similarity">
    <text evidence="1">Belongs to the serpin family.</text>
</comment>
<dbReference type="OrthoDB" id="9764871at2"/>
<protein>
    <submittedName>
        <fullName evidence="3">Proteinase inhibitor I4 serpin</fullName>
    </submittedName>
</protein>
<evidence type="ECO:0000313" key="4">
    <source>
        <dbReference type="Proteomes" id="UP000253318"/>
    </source>
</evidence>
<dbReference type="SUPFAM" id="SSF56574">
    <property type="entry name" value="Serpins"/>
    <property type="match status" value="1"/>
</dbReference>
<dbReference type="InterPro" id="IPR000215">
    <property type="entry name" value="Serpin_fam"/>
</dbReference>
<dbReference type="InterPro" id="IPR036186">
    <property type="entry name" value="Serpin_sf"/>
</dbReference>
<gene>
    <name evidence="3" type="ORF">DEF24_15765</name>
</gene>
<name>A0A368T746_9ACTN</name>
<dbReference type="AlphaFoldDB" id="A0A368T746"/>
<evidence type="ECO:0000259" key="2">
    <source>
        <dbReference type="SMART" id="SM00093"/>
    </source>
</evidence>
<comment type="caution">
    <text evidence="3">The sequence shown here is derived from an EMBL/GenBank/DDBJ whole genome shotgun (WGS) entry which is preliminary data.</text>
</comment>
<dbReference type="PANTHER" id="PTHR11461:SF211">
    <property type="entry name" value="GH10112P-RELATED"/>
    <property type="match status" value="1"/>
</dbReference>